<name>A0A8J3SF35_PLARO</name>
<dbReference type="AlphaFoldDB" id="A0A8J3SF35"/>
<evidence type="ECO:0000313" key="2">
    <source>
        <dbReference type="Proteomes" id="UP000655044"/>
    </source>
</evidence>
<dbReference type="RefSeq" id="WP_141703463.1">
    <property type="nucleotide sequence ID" value="NZ_BMQP01000054.1"/>
</dbReference>
<proteinExistence type="predicted"/>
<dbReference type="Proteomes" id="UP000655044">
    <property type="component" value="Unassembled WGS sequence"/>
</dbReference>
<organism evidence="1 2">
    <name type="scientific">Planobispora rosea</name>
    <dbReference type="NCBI Taxonomy" id="35762"/>
    <lineage>
        <taxon>Bacteria</taxon>
        <taxon>Bacillati</taxon>
        <taxon>Actinomycetota</taxon>
        <taxon>Actinomycetes</taxon>
        <taxon>Streptosporangiales</taxon>
        <taxon>Streptosporangiaceae</taxon>
        <taxon>Planobispora</taxon>
    </lineage>
</organism>
<protein>
    <submittedName>
        <fullName evidence="1">Uncharacterized protein</fullName>
    </submittedName>
</protein>
<gene>
    <name evidence="1" type="ORF">Pro02_69660</name>
</gene>
<sequence length="97" mass="10551">MPTPQLPDGLLTELLEWDENSFREHVDAMGRLFESLSAPDEVIVLARSWWSDTDHEVQALGFDLLAVQALGMASACGRSVLPNAGLRAVSTTCRPGL</sequence>
<keyword evidence="2" id="KW-1185">Reference proteome</keyword>
<dbReference type="OrthoDB" id="278248at2"/>
<dbReference type="EMBL" id="BOOI01000083">
    <property type="protein sequence ID" value="GIH88558.1"/>
    <property type="molecule type" value="Genomic_DNA"/>
</dbReference>
<comment type="caution">
    <text evidence="1">The sequence shown here is derived from an EMBL/GenBank/DDBJ whole genome shotgun (WGS) entry which is preliminary data.</text>
</comment>
<reference evidence="1" key="1">
    <citation type="submission" date="2021-01" db="EMBL/GenBank/DDBJ databases">
        <title>Whole genome shotgun sequence of Planobispora rosea NBRC 15558.</title>
        <authorList>
            <person name="Komaki H."/>
            <person name="Tamura T."/>
        </authorList>
    </citation>
    <scope>NUCLEOTIDE SEQUENCE</scope>
    <source>
        <strain evidence="1">NBRC 15558</strain>
    </source>
</reference>
<evidence type="ECO:0000313" key="1">
    <source>
        <dbReference type="EMBL" id="GIH88558.1"/>
    </source>
</evidence>
<accession>A0A8J3SF35</accession>